<protein>
    <submittedName>
        <fullName evidence="12">General secretion pathway protein K</fullName>
    </submittedName>
</protein>
<organism evidence="12 13">
    <name type="scientific">Roseimaritima multifibrata</name>
    <dbReference type="NCBI Taxonomy" id="1930274"/>
    <lineage>
        <taxon>Bacteria</taxon>
        <taxon>Pseudomonadati</taxon>
        <taxon>Planctomycetota</taxon>
        <taxon>Planctomycetia</taxon>
        <taxon>Pirellulales</taxon>
        <taxon>Pirellulaceae</taxon>
        <taxon>Roseimaritima</taxon>
    </lineage>
</organism>
<dbReference type="Gene3D" id="1.10.40.60">
    <property type="entry name" value="EpsJ-like"/>
    <property type="match status" value="1"/>
</dbReference>
<feature type="domain" description="T2SS protein K first SAM-like" evidence="11">
    <location>
        <begin position="140"/>
        <end position="245"/>
    </location>
</feature>
<feature type="transmembrane region" description="Helical" evidence="10">
    <location>
        <begin position="21"/>
        <end position="43"/>
    </location>
</feature>
<comment type="subcellular location">
    <subcellularLocation>
        <location evidence="1">Cell inner membrane</location>
    </subcellularLocation>
</comment>
<evidence type="ECO:0000256" key="3">
    <source>
        <dbReference type="ARBA" id="ARBA00022448"/>
    </source>
</evidence>
<keyword evidence="9 10" id="KW-0472">Membrane</keyword>
<proteinExistence type="inferred from homology"/>
<dbReference type="Pfam" id="PF21687">
    <property type="entry name" value="T2SSK_1st"/>
    <property type="match status" value="1"/>
</dbReference>
<dbReference type="KEGG" id="rml:FF011L_17400"/>
<keyword evidence="8 10" id="KW-1133">Transmembrane helix</keyword>
<evidence type="ECO:0000256" key="1">
    <source>
        <dbReference type="ARBA" id="ARBA00004533"/>
    </source>
</evidence>
<evidence type="ECO:0000259" key="11">
    <source>
        <dbReference type="Pfam" id="PF21687"/>
    </source>
</evidence>
<keyword evidence="3" id="KW-0813">Transport</keyword>
<dbReference type="SUPFAM" id="SSF158544">
    <property type="entry name" value="GspK insert domain-like"/>
    <property type="match status" value="1"/>
</dbReference>
<evidence type="ECO:0000256" key="4">
    <source>
        <dbReference type="ARBA" id="ARBA00022475"/>
    </source>
</evidence>
<reference evidence="12 13" key="1">
    <citation type="submission" date="2019-02" db="EMBL/GenBank/DDBJ databases">
        <title>Deep-cultivation of Planctomycetes and their phenomic and genomic characterization uncovers novel biology.</title>
        <authorList>
            <person name="Wiegand S."/>
            <person name="Jogler M."/>
            <person name="Boedeker C."/>
            <person name="Pinto D."/>
            <person name="Vollmers J."/>
            <person name="Rivas-Marin E."/>
            <person name="Kohn T."/>
            <person name="Peeters S.H."/>
            <person name="Heuer A."/>
            <person name="Rast P."/>
            <person name="Oberbeckmann S."/>
            <person name="Bunk B."/>
            <person name="Jeske O."/>
            <person name="Meyerdierks A."/>
            <person name="Storesund J.E."/>
            <person name="Kallscheuer N."/>
            <person name="Luecker S."/>
            <person name="Lage O.M."/>
            <person name="Pohl T."/>
            <person name="Merkel B.J."/>
            <person name="Hornburger P."/>
            <person name="Mueller R.-W."/>
            <person name="Bruemmer F."/>
            <person name="Labrenz M."/>
            <person name="Spormann A.M."/>
            <person name="Op den Camp H."/>
            <person name="Overmann J."/>
            <person name="Amann R."/>
            <person name="Jetten M.S.M."/>
            <person name="Mascher T."/>
            <person name="Medema M.H."/>
            <person name="Devos D.P."/>
            <person name="Kaster A.-K."/>
            <person name="Ovreas L."/>
            <person name="Rohde M."/>
            <person name="Galperin M.Y."/>
            <person name="Jogler C."/>
        </authorList>
    </citation>
    <scope>NUCLEOTIDE SEQUENCE [LARGE SCALE GENOMIC DNA]</scope>
    <source>
        <strain evidence="12 13">FF011L</strain>
    </source>
</reference>
<dbReference type="InterPro" id="IPR038072">
    <property type="entry name" value="GspK_central_sf"/>
</dbReference>
<accession>A0A517MDM2</accession>
<name>A0A517MDM2_9BACT</name>
<keyword evidence="5" id="KW-0997">Cell inner membrane</keyword>
<dbReference type="Proteomes" id="UP000320672">
    <property type="component" value="Chromosome"/>
</dbReference>
<keyword evidence="7" id="KW-0653">Protein transport</keyword>
<gene>
    <name evidence="12" type="ORF">FF011L_17400</name>
</gene>
<dbReference type="EMBL" id="CP036262">
    <property type="protein sequence ID" value="QDS92985.1"/>
    <property type="molecule type" value="Genomic_DNA"/>
</dbReference>
<keyword evidence="6 10" id="KW-0812">Transmembrane</keyword>
<evidence type="ECO:0000256" key="6">
    <source>
        <dbReference type="ARBA" id="ARBA00022692"/>
    </source>
</evidence>
<dbReference type="InterPro" id="IPR049031">
    <property type="entry name" value="T2SSK_SAM-like_1st"/>
</dbReference>
<keyword evidence="13" id="KW-1185">Reference proteome</keyword>
<dbReference type="RefSeq" id="WP_218933082.1">
    <property type="nucleotide sequence ID" value="NZ_CP036262.1"/>
</dbReference>
<dbReference type="InterPro" id="IPR005628">
    <property type="entry name" value="GspK"/>
</dbReference>
<evidence type="ECO:0000256" key="7">
    <source>
        <dbReference type="ARBA" id="ARBA00022927"/>
    </source>
</evidence>
<keyword evidence="4" id="KW-1003">Cell membrane</keyword>
<evidence type="ECO:0000256" key="9">
    <source>
        <dbReference type="ARBA" id="ARBA00023136"/>
    </source>
</evidence>
<dbReference type="GO" id="GO:0009306">
    <property type="term" value="P:protein secretion"/>
    <property type="evidence" value="ECO:0007669"/>
    <property type="project" value="InterPro"/>
</dbReference>
<evidence type="ECO:0000256" key="10">
    <source>
        <dbReference type="SAM" id="Phobius"/>
    </source>
</evidence>
<dbReference type="PANTHER" id="PTHR38831">
    <property type="entry name" value="TYPE II SECRETION SYSTEM PROTEIN K"/>
    <property type="match status" value="1"/>
</dbReference>
<evidence type="ECO:0000256" key="2">
    <source>
        <dbReference type="ARBA" id="ARBA00007246"/>
    </source>
</evidence>
<sequence>MIDRRLSMARRRPSPRHSPRRSGMFLILVLIVIVIATMAVYSFTDLMLAYDESVQITASGTQCDLAVDSAIEMSRLLLAQPRMTREEMGGVLNNAQYFRGINVAPGTLAVDRVNFAIVAPNMDEMGQFSGIRFGLQNESARLNVNALVTLEASSDALMPVLDVAEETDSEFESENLAVSLLLSLPGMTVDTAEAILDWLDDDIEPRDSGAESEYYITLPTPYEPKNGPIDSIEELLLVRGVTPQLLFGVDANRNGLVDPSEQAMLVGDAGSAAALGWSAFLTVHSVEGNYRDDGTTRIDLNQDDLELLYEELSEGLGNDDWASFIAAYRVSGQPAATIASAALGAGEEEQNTAADSADTTPWTAGAMDDVDLSGGGGTEVTQVLDLIGATVTVGDVTYASPFVNDPFAMALYMPALMESLTTQAVERLPGRINLNECPAELLRGIPLVDEETIEAIIEARGDSSESENRRFETWPMVEGLVTIDQMRLLMPLLTGGGDAYRAQIIGYYEQGNLFSRVEVIIDSTTINPDVVLYRDLSHLGRGFDVAVLGIQAIDMTQ</sequence>
<evidence type="ECO:0000256" key="8">
    <source>
        <dbReference type="ARBA" id="ARBA00022989"/>
    </source>
</evidence>
<evidence type="ECO:0000313" key="13">
    <source>
        <dbReference type="Proteomes" id="UP000320672"/>
    </source>
</evidence>
<evidence type="ECO:0000313" key="12">
    <source>
        <dbReference type="EMBL" id="QDS92985.1"/>
    </source>
</evidence>
<dbReference type="GO" id="GO:0005886">
    <property type="term" value="C:plasma membrane"/>
    <property type="evidence" value="ECO:0007669"/>
    <property type="project" value="UniProtKB-SubCell"/>
</dbReference>
<dbReference type="PANTHER" id="PTHR38831:SF2">
    <property type="entry name" value="TYPE II SECRETION SYSTEM PROTEIN K"/>
    <property type="match status" value="1"/>
</dbReference>
<evidence type="ECO:0000256" key="5">
    <source>
        <dbReference type="ARBA" id="ARBA00022519"/>
    </source>
</evidence>
<comment type="similarity">
    <text evidence="2">Belongs to the GSP K family.</text>
</comment>
<dbReference type="AlphaFoldDB" id="A0A517MDM2"/>